<gene>
    <name evidence="3" type="ORF">LC_TR6276_c0_g1_i1_g.21163</name>
</gene>
<keyword evidence="2" id="KW-0812">Transmembrane</keyword>
<feature type="transmembrane region" description="Helical" evidence="2">
    <location>
        <begin position="10"/>
        <end position="28"/>
    </location>
</feature>
<evidence type="ECO:0000313" key="3">
    <source>
        <dbReference type="EMBL" id="JAU36677.1"/>
    </source>
</evidence>
<dbReference type="PANTHER" id="PTHR35463:SF11">
    <property type="entry name" value="TRANSMEMBRANE PROTEIN"/>
    <property type="match status" value="1"/>
</dbReference>
<protein>
    <recommendedName>
        <fullName evidence="4">Transmembrane protein</fullName>
    </recommendedName>
</protein>
<dbReference type="PANTHER" id="PTHR35463">
    <property type="entry name" value="TRANSMEMBRANE PROTEIN"/>
    <property type="match status" value="1"/>
</dbReference>
<keyword evidence="2" id="KW-0472">Membrane</keyword>
<reference evidence="3" key="1">
    <citation type="submission" date="2016-07" db="EMBL/GenBank/DDBJ databases">
        <title>De novo transcriptome assembly of four accessions of the metal hyperaccumulator plant Noccaea caerulescens.</title>
        <authorList>
            <person name="Blande D."/>
            <person name="Halimaa P."/>
            <person name="Tervahauta A.I."/>
            <person name="Aarts M.G."/>
            <person name="Karenlampi S.O."/>
        </authorList>
    </citation>
    <scope>NUCLEOTIDE SEQUENCE</scope>
</reference>
<evidence type="ECO:0000256" key="2">
    <source>
        <dbReference type="SAM" id="Phobius"/>
    </source>
</evidence>
<name>A0A1J3F276_NOCCA</name>
<dbReference type="AlphaFoldDB" id="A0A1J3F276"/>
<evidence type="ECO:0008006" key="4">
    <source>
        <dbReference type="Google" id="ProtNLM"/>
    </source>
</evidence>
<proteinExistence type="predicted"/>
<keyword evidence="2" id="KW-1133">Transmembrane helix</keyword>
<dbReference type="EMBL" id="GEVK01016155">
    <property type="protein sequence ID" value="JAU36677.1"/>
    <property type="molecule type" value="Transcribed_RNA"/>
</dbReference>
<accession>A0A1J3F276</accession>
<sequence length="154" mass="16778">MAGKLKPGQVFHLICIFSVVFFLFVFSVNVSSEADSQGAVPPEDKTTTVWLSKIKQSGNNYWGKLRETLGRGHARFFPPNVDFRGKDDPSMGAGGKMKEAVTRSFEHSKSTVEEAARSAAEVACDSAEAVKEKVKRSVSGSETTEKQSEGTEEL</sequence>
<feature type="compositionally biased region" description="Basic and acidic residues" evidence="1">
    <location>
        <begin position="143"/>
        <end position="154"/>
    </location>
</feature>
<feature type="region of interest" description="Disordered" evidence="1">
    <location>
        <begin position="125"/>
        <end position="154"/>
    </location>
</feature>
<organism evidence="3">
    <name type="scientific">Noccaea caerulescens</name>
    <name type="common">Alpine penny-cress</name>
    <name type="synonym">Thlaspi caerulescens</name>
    <dbReference type="NCBI Taxonomy" id="107243"/>
    <lineage>
        <taxon>Eukaryota</taxon>
        <taxon>Viridiplantae</taxon>
        <taxon>Streptophyta</taxon>
        <taxon>Embryophyta</taxon>
        <taxon>Tracheophyta</taxon>
        <taxon>Spermatophyta</taxon>
        <taxon>Magnoliopsida</taxon>
        <taxon>eudicotyledons</taxon>
        <taxon>Gunneridae</taxon>
        <taxon>Pentapetalae</taxon>
        <taxon>rosids</taxon>
        <taxon>malvids</taxon>
        <taxon>Brassicales</taxon>
        <taxon>Brassicaceae</taxon>
        <taxon>Coluteocarpeae</taxon>
        <taxon>Noccaea</taxon>
    </lineage>
</organism>
<evidence type="ECO:0000256" key="1">
    <source>
        <dbReference type="SAM" id="MobiDB-lite"/>
    </source>
</evidence>